<protein>
    <recommendedName>
        <fullName evidence="4">Transporter</fullName>
    </recommendedName>
</protein>
<evidence type="ECO:0000256" key="1">
    <source>
        <dbReference type="SAM" id="SignalP"/>
    </source>
</evidence>
<keyword evidence="1" id="KW-0732">Signal</keyword>
<feature type="signal peptide" evidence="1">
    <location>
        <begin position="1"/>
        <end position="20"/>
    </location>
</feature>
<evidence type="ECO:0000313" key="2">
    <source>
        <dbReference type="EMBL" id="HEC78044.1"/>
    </source>
</evidence>
<dbReference type="EMBL" id="DRIG01000030">
    <property type="protein sequence ID" value="HEC78044.1"/>
    <property type="molecule type" value="Genomic_DNA"/>
</dbReference>
<sequence>MKKIYCTILAILLIAGMSQASPLLWRGARTMSSGKFIGMLGLSYTTICKGYNWTDEEWTDLPDASKTDVIGAHFMLGYAPMDKWEVMAHIPVMSKSKDTLSSFGLQDAWIKTRYGLMGGKDQPYLTGVLGFRFPTSSKDASPALDDRTIDIAGGLLFMYKMAPMVLHLKAGYWYNMKNDAEIDVGDIFEGIFKIDYIFTKQFKAFLNFNLMQTLAAKDSTGATIEHTDKTRLNIIPGVIFKPMPGLNLRPKFIYPLEMVNKGGSNFAWKVGFDVWFVPK</sequence>
<reference evidence="2" key="1">
    <citation type="journal article" date="2020" name="mSystems">
        <title>Genome- and Community-Level Interaction Insights into Carbon Utilization and Element Cycling Functions of Hydrothermarchaeota in Hydrothermal Sediment.</title>
        <authorList>
            <person name="Zhou Z."/>
            <person name="Liu Y."/>
            <person name="Xu W."/>
            <person name="Pan J."/>
            <person name="Luo Z.H."/>
            <person name="Li M."/>
        </authorList>
    </citation>
    <scope>NUCLEOTIDE SEQUENCE</scope>
    <source>
        <strain evidence="2">HyVt-388</strain>
    </source>
</reference>
<evidence type="ECO:0008006" key="4">
    <source>
        <dbReference type="Google" id="ProtNLM"/>
    </source>
</evidence>
<name>A0A9C9ELA7_UNCW3</name>
<dbReference type="AlphaFoldDB" id="A0A9C9ELA7"/>
<accession>A0A9C9ELA7</accession>
<dbReference type="Proteomes" id="UP000885826">
    <property type="component" value="Unassembled WGS sequence"/>
</dbReference>
<evidence type="ECO:0000313" key="3">
    <source>
        <dbReference type="Proteomes" id="UP000885826"/>
    </source>
</evidence>
<organism evidence="2 3">
    <name type="scientific">candidate division WOR-3 bacterium</name>
    <dbReference type="NCBI Taxonomy" id="2052148"/>
    <lineage>
        <taxon>Bacteria</taxon>
        <taxon>Bacteria division WOR-3</taxon>
    </lineage>
</organism>
<feature type="chain" id="PRO_5039457664" description="Transporter" evidence="1">
    <location>
        <begin position="21"/>
        <end position="279"/>
    </location>
</feature>
<proteinExistence type="predicted"/>
<gene>
    <name evidence="2" type="ORF">ENI34_02755</name>
</gene>
<comment type="caution">
    <text evidence="2">The sequence shown here is derived from an EMBL/GenBank/DDBJ whole genome shotgun (WGS) entry which is preliminary data.</text>
</comment>